<name>A0A4R5TSB9_9GAMM</name>
<keyword evidence="4" id="KW-1185">Reference proteome</keyword>
<evidence type="ECO:0000259" key="2">
    <source>
        <dbReference type="Pfam" id="PF04389"/>
    </source>
</evidence>
<proteinExistence type="predicted"/>
<feature type="region of interest" description="Disordered" evidence="1">
    <location>
        <begin position="1"/>
        <end position="41"/>
    </location>
</feature>
<dbReference type="AlphaFoldDB" id="A0A4R5TSB9"/>
<evidence type="ECO:0000313" key="4">
    <source>
        <dbReference type="Proteomes" id="UP000294796"/>
    </source>
</evidence>
<dbReference type="EMBL" id="SMTF01000006">
    <property type="protein sequence ID" value="TDK23742.1"/>
    <property type="molecule type" value="Genomic_DNA"/>
</dbReference>
<dbReference type="InterPro" id="IPR007484">
    <property type="entry name" value="Peptidase_M28"/>
</dbReference>
<dbReference type="Proteomes" id="UP000294796">
    <property type="component" value="Unassembled WGS sequence"/>
</dbReference>
<reference evidence="3 4" key="1">
    <citation type="submission" date="2019-03" db="EMBL/GenBank/DDBJ databases">
        <title>Luteimonas zhaokaii sp.nov., isolated from the rectal contents of Plateau pika in Yushu, Qinghai Province, China.</title>
        <authorList>
            <person name="Zhang G."/>
        </authorList>
    </citation>
    <scope>NUCLEOTIDE SEQUENCE [LARGE SCALE GENOMIC DNA]</scope>
    <source>
        <strain evidence="3 4">B9</strain>
    </source>
</reference>
<dbReference type="Pfam" id="PF04389">
    <property type="entry name" value="Peptidase_M28"/>
    <property type="match status" value="1"/>
</dbReference>
<dbReference type="GO" id="GO:0006508">
    <property type="term" value="P:proteolysis"/>
    <property type="evidence" value="ECO:0007669"/>
    <property type="project" value="InterPro"/>
</dbReference>
<dbReference type="PANTHER" id="PTHR12147:SF26">
    <property type="entry name" value="PEPTIDASE M28 DOMAIN-CONTAINING PROTEIN"/>
    <property type="match status" value="1"/>
</dbReference>
<evidence type="ECO:0000256" key="1">
    <source>
        <dbReference type="SAM" id="MobiDB-lite"/>
    </source>
</evidence>
<sequence>MHWRGGSRRCSTTTRRTDALPASVMDGRRDPLPPPGADASVLARPAPGTAVRPFLFPPIAIALALMLALPACTRDGNDTTSADAAGAAHPDTPKPPNDSAAGQRIEADLLALADDAMEGRETGTPGYDRAAAYVAARFAEIGLQPAGDDGTWFQRIPMLASTRVPEGARLAIHRGGRTIELTYLDQFLSGASGAETDVEIEAPAVFVAHGVHAPHLGHDDLAGLDLRGKIVLTFPEAPAHFDDDMRAYYASQAARAEALAARGAVAWIAIPTPSFAARIPWDVIRATADKPSMVLVDDDGTVVDGTPGVRAGAFVNVTAVDLLFADTGWTGADLFAAADAGTLKGFDLPGTLTLAARATTRRVESRNVIGRLPGRDAALSSEHFVYTAHLDHMGIGEPVDGDAIHNGALDNALGVAIVLEAARELHAAASPPARSMLFMAVGAEEQGLLGSRWFVRRPTVPREGLVGNLNIDMPVLTAPTTDVVPIGAEHSTLKQVVEDAAAAHDATVSADPFPEQVAFVRSDQFAFVRAGIPAVYLDGGVVAANDAQDPKLAVAWFLRNCYHKPCDRADLPIHYNDAARMARIAAGIGRIVGDAPERPAWNEGNFFGKTFGADAAAAAVPAPQP</sequence>
<dbReference type="PANTHER" id="PTHR12147">
    <property type="entry name" value="METALLOPEPTIDASE M28 FAMILY MEMBER"/>
    <property type="match status" value="1"/>
</dbReference>
<evidence type="ECO:0000313" key="3">
    <source>
        <dbReference type="EMBL" id="TDK23742.1"/>
    </source>
</evidence>
<accession>A0A4R5TSB9</accession>
<gene>
    <name evidence="3" type="ORF">E2F46_09415</name>
</gene>
<dbReference type="InterPro" id="IPR045175">
    <property type="entry name" value="M28_fam"/>
</dbReference>
<protein>
    <submittedName>
        <fullName evidence="3">M28 family peptidase</fullName>
    </submittedName>
</protein>
<feature type="region of interest" description="Disordered" evidence="1">
    <location>
        <begin position="76"/>
        <end position="101"/>
    </location>
</feature>
<dbReference type="GO" id="GO:0008235">
    <property type="term" value="F:metalloexopeptidase activity"/>
    <property type="evidence" value="ECO:0007669"/>
    <property type="project" value="InterPro"/>
</dbReference>
<dbReference type="SUPFAM" id="SSF53187">
    <property type="entry name" value="Zn-dependent exopeptidases"/>
    <property type="match status" value="1"/>
</dbReference>
<dbReference type="OrthoDB" id="9778250at2"/>
<comment type="caution">
    <text evidence="3">The sequence shown here is derived from an EMBL/GenBank/DDBJ whole genome shotgun (WGS) entry which is preliminary data.</text>
</comment>
<dbReference type="Gene3D" id="3.50.30.30">
    <property type="match status" value="1"/>
</dbReference>
<dbReference type="Gene3D" id="3.40.630.10">
    <property type="entry name" value="Zn peptidases"/>
    <property type="match status" value="1"/>
</dbReference>
<feature type="domain" description="Peptidase M28" evidence="2">
    <location>
        <begin position="367"/>
        <end position="586"/>
    </location>
</feature>
<organism evidence="3 4">
    <name type="scientific">Luteimonas aestuarii</name>
    <dbReference type="NCBI Taxonomy" id="453837"/>
    <lineage>
        <taxon>Bacteria</taxon>
        <taxon>Pseudomonadati</taxon>
        <taxon>Pseudomonadota</taxon>
        <taxon>Gammaproteobacteria</taxon>
        <taxon>Lysobacterales</taxon>
        <taxon>Lysobacteraceae</taxon>
        <taxon>Luteimonas</taxon>
    </lineage>
</organism>